<organism evidence="1 2">
    <name type="scientific">Trametes sanguinea</name>
    <dbReference type="NCBI Taxonomy" id="158606"/>
    <lineage>
        <taxon>Eukaryota</taxon>
        <taxon>Fungi</taxon>
        <taxon>Dikarya</taxon>
        <taxon>Basidiomycota</taxon>
        <taxon>Agaricomycotina</taxon>
        <taxon>Agaricomycetes</taxon>
        <taxon>Polyporales</taxon>
        <taxon>Polyporaceae</taxon>
        <taxon>Trametes</taxon>
    </lineage>
</organism>
<evidence type="ECO:0000313" key="1">
    <source>
        <dbReference type="EMBL" id="KAJ3018311.1"/>
    </source>
</evidence>
<name>A0ACC1QB79_9APHY</name>
<sequence length="288" mass="31497">MKLREISNDRGRSEQGVQRSLGHRTSAEYLSASGEDCERESGEREARRLKSIIADATGLRKLPLLPRRSCAAPLRTCTLGTAGLVASNPRKGLNMSFRLCTAAALSTPPPHSLVGSDEQGHPPLLTPEEHNLALQVLRLGSTDPPYPSYPVWLLLTWLAFRKPGVAVDPNEAQSLFRDNTELKEYLERGEYEKVLNSRQVHLQYIKGHAGHEGNEGVDRIANLGATLPLQPERDWKALMIAKFAERAKGAVATIGPSPSSASISNVELEEYAACLADDGEWLDEVAQA</sequence>
<protein>
    <submittedName>
        <fullName evidence="1">Uncharacterized protein</fullName>
    </submittedName>
</protein>
<proteinExistence type="predicted"/>
<evidence type="ECO:0000313" key="2">
    <source>
        <dbReference type="Proteomes" id="UP001144978"/>
    </source>
</evidence>
<dbReference type="Proteomes" id="UP001144978">
    <property type="component" value="Unassembled WGS sequence"/>
</dbReference>
<gene>
    <name evidence="1" type="ORF">NUW54_g370</name>
</gene>
<dbReference type="EMBL" id="JANSHE010000046">
    <property type="protein sequence ID" value="KAJ3018311.1"/>
    <property type="molecule type" value="Genomic_DNA"/>
</dbReference>
<reference evidence="1" key="1">
    <citation type="submission" date="2022-08" db="EMBL/GenBank/DDBJ databases">
        <title>Genome Sequence of Pycnoporus sanguineus.</title>
        <authorList>
            <person name="Buettner E."/>
        </authorList>
    </citation>
    <scope>NUCLEOTIDE SEQUENCE</scope>
    <source>
        <strain evidence="1">CG-C14</strain>
    </source>
</reference>
<accession>A0ACC1QB79</accession>
<keyword evidence="2" id="KW-1185">Reference proteome</keyword>
<comment type="caution">
    <text evidence="1">The sequence shown here is derived from an EMBL/GenBank/DDBJ whole genome shotgun (WGS) entry which is preliminary data.</text>
</comment>